<gene>
    <name evidence="2" type="ORF">HNS30_15460</name>
</gene>
<protein>
    <submittedName>
        <fullName evidence="2">Membrane protein insertion efficiency factor YidD</fullName>
    </submittedName>
</protein>
<dbReference type="NCBIfam" id="TIGR00278">
    <property type="entry name" value="membrane protein insertion efficiency factor YidD"/>
    <property type="match status" value="1"/>
</dbReference>
<accession>A0A7Y4JUH2</accession>
<dbReference type="InterPro" id="IPR002696">
    <property type="entry name" value="Membr_insert_effic_factor_YidD"/>
</dbReference>
<evidence type="ECO:0000256" key="1">
    <source>
        <dbReference type="SAM" id="Phobius"/>
    </source>
</evidence>
<feature type="transmembrane region" description="Helical" evidence="1">
    <location>
        <begin position="43"/>
        <end position="61"/>
    </location>
</feature>
<reference evidence="2 3" key="1">
    <citation type="submission" date="2020-05" db="EMBL/GenBank/DDBJ databases">
        <authorList>
            <person name="Whitworth D."/>
        </authorList>
    </citation>
    <scope>NUCLEOTIDE SEQUENCE [LARGE SCALE GENOMIC DNA]</scope>
    <source>
        <strain evidence="2 3">CA046A</strain>
    </source>
</reference>
<comment type="caution">
    <text evidence="2">The sequence shown here is derived from an EMBL/GenBank/DDBJ whole genome shotgun (WGS) entry which is preliminary data.</text>
</comment>
<dbReference type="PANTHER" id="PTHR33383:SF1">
    <property type="entry name" value="MEMBRANE PROTEIN INSERTION EFFICIENCY FACTOR-RELATED"/>
    <property type="match status" value="1"/>
</dbReference>
<dbReference type="AlphaFoldDB" id="A0A7Y4JUH2"/>
<dbReference type="SMART" id="SM01234">
    <property type="entry name" value="Haemolytic"/>
    <property type="match status" value="1"/>
</dbReference>
<evidence type="ECO:0000313" key="3">
    <source>
        <dbReference type="Proteomes" id="UP000528460"/>
    </source>
</evidence>
<keyword evidence="1" id="KW-0472">Membrane</keyword>
<dbReference type="Pfam" id="PF01809">
    <property type="entry name" value="YidD"/>
    <property type="match status" value="1"/>
</dbReference>
<dbReference type="EMBL" id="JABFJW010000104">
    <property type="protein sequence ID" value="NOK10432.1"/>
    <property type="molecule type" value="Genomic_DNA"/>
</dbReference>
<evidence type="ECO:0000313" key="2">
    <source>
        <dbReference type="EMBL" id="NOK10432.1"/>
    </source>
</evidence>
<sequence>MSPGPTPRAEPPPWEGNPYSALALFPKEARELQAAPAPHPARLPWWLNPLCLIAVGLVLMYRHAVPHRWKRQCIYTPTCSMYGLQSLQKYGLWRGSLRTWARIQRCNDVLFLGGTDLP</sequence>
<keyword evidence="1" id="KW-1133">Transmembrane helix</keyword>
<dbReference type="Proteomes" id="UP000528460">
    <property type="component" value="Unassembled WGS sequence"/>
</dbReference>
<dbReference type="PANTHER" id="PTHR33383">
    <property type="entry name" value="MEMBRANE PROTEIN INSERTION EFFICIENCY FACTOR-RELATED"/>
    <property type="match status" value="1"/>
</dbReference>
<proteinExistence type="predicted"/>
<organism evidence="2 3">
    <name type="scientific">Corallococcus exercitus</name>
    <dbReference type="NCBI Taxonomy" id="2316736"/>
    <lineage>
        <taxon>Bacteria</taxon>
        <taxon>Pseudomonadati</taxon>
        <taxon>Myxococcota</taxon>
        <taxon>Myxococcia</taxon>
        <taxon>Myxococcales</taxon>
        <taxon>Cystobacterineae</taxon>
        <taxon>Myxococcaceae</taxon>
        <taxon>Corallococcus</taxon>
    </lineage>
</organism>
<dbReference type="RefSeq" id="WP_171414935.1">
    <property type="nucleotide sequence ID" value="NZ_JABFJW010000104.1"/>
</dbReference>
<name>A0A7Y4JUH2_9BACT</name>
<keyword evidence="1" id="KW-0812">Transmembrane</keyword>